<keyword evidence="1" id="KW-0812">Transmembrane</keyword>
<keyword evidence="1" id="KW-1133">Transmembrane helix</keyword>
<dbReference type="OrthoDB" id="3576735at2"/>
<dbReference type="InterPro" id="IPR009936">
    <property type="entry name" value="DUF1468"/>
</dbReference>
<comment type="caution">
    <text evidence="3">The sequence shown here is derived from an EMBL/GenBank/DDBJ whole genome shotgun (WGS) entry which is preliminary data.</text>
</comment>
<evidence type="ECO:0000259" key="2">
    <source>
        <dbReference type="Pfam" id="PF07331"/>
    </source>
</evidence>
<evidence type="ECO:0000313" key="4">
    <source>
        <dbReference type="Proteomes" id="UP000325307"/>
    </source>
</evidence>
<dbReference type="EMBL" id="BKDJ01000003">
    <property type="protein sequence ID" value="GER22410.1"/>
    <property type="molecule type" value="Genomic_DNA"/>
</dbReference>
<dbReference type="Proteomes" id="UP000325307">
    <property type="component" value="Unassembled WGS sequence"/>
</dbReference>
<accession>A0A5A7NNN9</accession>
<name>A0A5A7NNN9_9MICC</name>
<keyword evidence="1" id="KW-0472">Membrane</keyword>
<dbReference type="AlphaFoldDB" id="A0A5A7NNN9"/>
<dbReference type="Pfam" id="PF07331">
    <property type="entry name" value="TctB"/>
    <property type="match status" value="1"/>
</dbReference>
<proteinExistence type="predicted"/>
<gene>
    <name evidence="3" type="ORF">NCCP1664_09070</name>
</gene>
<organism evidence="3 4">
    <name type="scientific">Zafaria cholistanensis</name>
    <dbReference type="NCBI Taxonomy" id="1682741"/>
    <lineage>
        <taxon>Bacteria</taxon>
        <taxon>Bacillati</taxon>
        <taxon>Actinomycetota</taxon>
        <taxon>Actinomycetes</taxon>
        <taxon>Micrococcales</taxon>
        <taxon>Micrococcaceae</taxon>
        <taxon>Zafaria</taxon>
    </lineage>
</organism>
<feature type="transmembrane region" description="Helical" evidence="1">
    <location>
        <begin position="107"/>
        <end position="140"/>
    </location>
</feature>
<feature type="domain" description="DUF1468" evidence="2">
    <location>
        <begin position="46"/>
        <end position="175"/>
    </location>
</feature>
<feature type="transmembrane region" description="Helical" evidence="1">
    <location>
        <begin position="73"/>
        <end position="92"/>
    </location>
</feature>
<evidence type="ECO:0000256" key="1">
    <source>
        <dbReference type="SAM" id="Phobius"/>
    </source>
</evidence>
<reference evidence="3 4" key="1">
    <citation type="submission" date="2019-09" db="EMBL/GenBank/DDBJ databases">
        <title>Arthrobacter zafarii sp. nov., a moderately thermotolerant and halotolerant actinobacterium isolated from Cholistan desert soil of Pakistan.</title>
        <authorList>
            <person name="Amin A."/>
            <person name="Ahmed I."/>
            <person name="Khalid N."/>
            <person name="Schumann P."/>
            <person name="Busse H.J."/>
            <person name="Khan I.U."/>
            <person name="Li S."/>
            <person name="Li W.J."/>
        </authorList>
    </citation>
    <scope>NUCLEOTIDE SEQUENCE [LARGE SCALE GENOMIC DNA]</scope>
    <source>
        <strain evidence="3 4">NCCP-1664</strain>
    </source>
</reference>
<feature type="transmembrane region" description="Helical" evidence="1">
    <location>
        <begin position="152"/>
        <end position="174"/>
    </location>
</feature>
<evidence type="ECO:0000313" key="3">
    <source>
        <dbReference type="EMBL" id="GER22410.1"/>
    </source>
</evidence>
<keyword evidence="4" id="KW-1185">Reference proteome</keyword>
<dbReference type="RefSeq" id="WP_149956048.1">
    <property type="nucleotide sequence ID" value="NZ_BKDJ01000003.1"/>
</dbReference>
<feature type="transmembrane region" description="Helical" evidence="1">
    <location>
        <begin position="41"/>
        <end position="61"/>
    </location>
</feature>
<sequence>MNETANVVRALPEPEEDLTPEELAAKWEAEAPPSAGPIANLASSAVATVLGAAGIVLSLQLGLGSPAQPQPGMWPFIMGVVIVALGLSQMFIGRHGGEGEKFSRLSWLVLLGVATLVGLVALMPVIGFEIPSLLLCIVWMKYLGGETWRSALLYSALVVAAFYAIFILALGTTIPHLF</sequence>
<protein>
    <recommendedName>
        <fullName evidence="2">DUF1468 domain-containing protein</fullName>
    </recommendedName>
</protein>